<evidence type="ECO:0000313" key="11">
    <source>
        <dbReference type="Proteomes" id="UP001174909"/>
    </source>
</evidence>
<dbReference type="PANTHER" id="PTHR14110">
    <property type="entry name" value="MITOCHONDRIAL IMPORT INNER MEMBRANE TRANSLOCASE SUBUNIT TIM22"/>
    <property type="match status" value="1"/>
</dbReference>
<dbReference type="EMBL" id="CASHTH010003371">
    <property type="protein sequence ID" value="CAI8043983.1"/>
    <property type="molecule type" value="Genomic_DNA"/>
</dbReference>
<gene>
    <name evidence="10" type="ORF">GBAR_LOCUS24414</name>
</gene>
<organism evidence="10 11">
    <name type="scientific">Geodia barretti</name>
    <name type="common">Barrett's horny sponge</name>
    <dbReference type="NCBI Taxonomy" id="519541"/>
    <lineage>
        <taxon>Eukaryota</taxon>
        <taxon>Metazoa</taxon>
        <taxon>Porifera</taxon>
        <taxon>Demospongiae</taxon>
        <taxon>Heteroscleromorpha</taxon>
        <taxon>Tetractinellida</taxon>
        <taxon>Astrophorina</taxon>
        <taxon>Geodiidae</taxon>
        <taxon>Geodia</taxon>
    </lineage>
</organism>
<keyword evidence="9" id="KW-0813">Transport</keyword>
<feature type="transmembrane region" description="Helical" evidence="9">
    <location>
        <begin position="169"/>
        <end position="188"/>
    </location>
</feature>
<evidence type="ECO:0000256" key="5">
    <source>
        <dbReference type="ARBA" id="ARBA00022989"/>
    </source>
</evidence>
<keyword evidence="5 9" id="KW-1133">Transmembrane helix</keyword>
<feature type="transmembrane region" description="Helical" evidence="9">
    <location>
        <begin position="75"/>
        <end position="95"/>
    </location>
</feature>
<name>A0AA35TAH6_GEOBA</name>
<evidence type="ECO:0000256" key="1">
    <source>
        <dbReference type="ARBA" id="ARBA00004448"/>
    </source>
</evidence>
<keyword evidence="6 9" id="KW-0496">Mitochondrion</keyword>
<dbReference type="InterPro" id="IPR039175">
    <property type="entry name" value="TIM22"/>
</dbReference>
<comment type="subunit">
    <text evidence="9">Component of the TIM22 complex.</text>
</comment>
<dbReference type="PANTHER" id="PTHR14110:SF0">
    <property type="entry name" value="MITOCHONDRIAL IMPORT INNER MEMBRANE TRANSLOCASE SUBUNIT TIM22"/>
    <property type="match status" value="1"/>
</dbReference>
<comment type="caution">
    <text evidence="10">The sequence shown here is derived from an EMBL/GenBank/DDBJ whole genome shotgun (WGS) entry which is preliminary data.</text>
</comment>
<proteinExistence type="inferred from homology"/>
<comment type="function">
    <text evidence="8 9">Essential core component of the TIM22 complex, a complex that mediates the import and insertion of multi-pass transmembrane proteins into the mitochondrial inner membrane. In the TIM22 complex, it constitutes the voltage-activated and signal-gated channel. Forms a twin-pore translocase that uses the membrane potential as external driving force in 2 voltage-dependent steps.</text>
</comment>
<keyword evidence="11" id="KW-1185">Reference proteome</keyword>
<dbReference type="Pfam" id="PF02466">
    <property type="entry name" value="Tim17"/>
    <property type="match status" value="1"/>
</dbReference>
<sequence length="190" mass="19897">MRSDVSEGNRSSKTSVSAARPPLGVADLVHHLQTGRTVTGEPVRPYKWLDFAGGERSPMELRVSRVMESCSFKSALSCVLGFGLGGAFGLFMSGLDSPVTTEKMTARETLRDMGAKSKSYAKNFALVGLMFAGSECVLESYRGKSGLGTSTMAGCATGGVIGLRAGVKAAAFGCAGFAAFSAAIDYFLRH</sequence>
<evidence type="ECO:0000256" key="9">
    <source>
        <dbReference type="RuleBase" id="RU367038"/>
    </source>
</evidence>
<accession>A0AA35TAH6</accession>
<keyword evidence="9" id="KW-0811">Translocation</keyword>
<dbReference type="GO" id="GO:0042721">
    <property type="term" value="C:TIM22 mitochondrial import inner membrane insertion complex"/>
    <property type="evidence" value="ECO:0007669"/>
    <property type="project" value="UniProtKB-UniRule"/>
</dbReference>
<dbReference type="GO" id="GO:0008320">
    <property type="term" value="F:protein transmembrane transporter activity"/>
    <property type="evidence" value="ECO:0007669"/>
    <property type="project" value="UniProtKB-UniRule"/>
</dbReference>
<comment type="subcellular location">
    <subcellularLocation>
        <location evidence="1 9">Mitochondrion inner membrane</location>
        <topology evidence="1 9">Multi-pass membrane protein</topology>
    </subcellularLocation>
</comment>
<evidence type="ECO:0000256" key="7">
    <source>
        <dbReference type="ARBA" id="ARBA00023136"/>
    </source>
</evidence>
<comment type="similarity">
    <text evidence="2 9">Belongs to the Tim17/Tim22/Tim23 family.</text>
</comment>
<keyword evidence="7 9" id="KW-0472">Membrane</keyword>
<reference evidence="10" key="1">
    <citation type="submission" date="2023-03" db="EMBL/GenBank/DDBJ databases">
        <authorList>
            <person name="Steffen K."/>
            <person name="Cardenas P."/>
        </authorList>
    </citation>
    <scope>NUCLEOTIDE SEQUENCE</scope>
</reference>
<keyword evidence="9" id="KW-0653">Protein transport</keyword>
<evidence type="ECO:0000256" key="6">
    <source>
        <dbReference type="ARBA" id="ARBA00023128"/>
    </source>
</evidence>
<protein>
    <recommendedName>
        <fullName evidence="9">Mitochondrial import inner membrane translocase subunit TIM22</fullName>
    </recommendedName>
</protein>
<dbReference type="GO" id="GO:0045039">
    <property type="term" value="P:protein insertion into mitochondrial inner membrane"/>
    <property type="evidence" value="ECO:0007669"/>
    <property type="project" value="UniProtKB-UniRule"/>
</dbReference>
<evidence type="ECO:0000313" key="10">
    <source>
        <dbReference type="EMBL" id="CAI8043983.1"/>
    </source>
</evidence>
<dbReference type="GO" id="GO:0030943">
    <property type="term" value="F:mitochondrion targeting sequence binding"/>
    <property type="evidence" value="ECO:0007669"/>
    <property type="project" value="TreeGrafter"/>
</dbReference>
<dbReference type="AlphaFoldDB" id="A0AA35TAH6"/>
<evidence type="ECO:0000256" key="2">
    <source>
        <dbReference type="ARBA" id="ARBA00008444"/>
    </source>
</evidence>
<evidence type="ECO:0000256" key="4">
    <source>
        <dbReference type="ARBA" id="ARBA00022792"/>
    </source>
</evidence>
<evidence type="ECO:0000256" key="8">
    <source>
        <dbReference type="ARBA" id="ARBA00024713"/>
    </source>
</evidence>
<evidence type="ECO:0000256" key="3">
    <source>
        <dbReference type="ARBA" id="ARBA00022692"/>
    </source>
</evidence>
<keyword evidence="4 9" id="KW-0999">Mitochondrion inner membrane</keyword>
<keyword evidence="3 9" id="KW-0812">Transmembrane</keyword>
<dbReference type="Proteomes" id="UP001174909">
    <property type="component" value="Unassembled WGS sequence"/>
</dbReference>